<keyword evidence="4" id="KW-1185">Reference proteome</keyword>
<dbReference type="SUPFAM" id="SSF51556">
    <property type="entry name" value="Metallo-dependent hydrolases"/>
    <property type="match status" value="1"/>
</dbReference>
<accession>A0ABT3CV60</accession>
<feature type="domain" description="Dihydroorotase catalytic" evidence="2">
    <location>
        <begin position="49"/>
        <end position="237"/>
    </location>
</feature>
<comment type="caution">
    <text evidence="3">The sequence shown here is derived from an EMBL/GenBank/DDBJ whole genome shotgun (WGS) entry which is preliminary data.</text>
</comment>
<dbReference type="InterPro" id="IPR004722">
    <property type="entry name" value="DHOase"/>
</dbReference>
<dbReference type="Pfam" id="PF12890">
    <property type="entry name" value="DHOase"/>
    <property type="match status" value="1"/>
</dbReference>
<dbReference type="Proteomes" id="UP001300692">
    <property type="component" value="Unassembled WGS sequence"/>
</dbReference>
<dbReference type="InterPro" id="IPR011059">
    <property type="entry name" value="Metal-dep_hydrolase_composite"/>
</dbReference>
<protein>
    <submittedName>
        <fullName evidence="3">Dihydroorotase</fullName>
    </submittedName>
</protein>
<gene>
    <name evidence="3" type="ORF">N7U62_12835</name>
</gene>
<reference evidence="3 4" key="1">
    <citation type="submission" date="2022-10" db="EMBL/GenBank/DDBJ databases">
        <title>Comparative genomics and taxonomic characterization of three novel marine species of genus Reichenbachiella exhibiting antioxidant and polysaccharide degradation activities.</title>
        <authorList>
            <person name="Muhammad N."/>
            <person name="Lee Y.-J."/>
            <person name="Ko J."/>
            <person name="Kim S.-G."/>
        </authorList>
    </citation>
    <scope>NUCLEOTIDE SEQUENCE [LARGE SCALE GENOMIC DNA]</scope>
    <source>
        <strain evidence="3 4">ABR2-5</strain>
    </source>
</reference>
<dbReference type="PANTHER" id="PTHR43668">
    <property type="entry name" value="ALLANTOINASE"/>
    <property type="match status" value="1"/>
</dbReference>
<proteinExistence type="predicted"/>
<keyword evidence="1" id="KW-0665">Pyrimidine biosynthesis</keyword>
<dbReference type="InterPro" id="IPR050138">
    <property type="entry name" value="DHOase/Allantoinase_Hydrolase"/>
</dbReference>
<dbReference type="Gene3D" id="2.30.40.10">
    <property type="entry name" value="Urease, subunit C, domain 1"/>
    <property type="match status" value="1"/>
</dbReference>
<dbReference type="PANTHER" id="PTHR43668:SF2">
    <property type="entry name" value="ALLANTOINASE"/>
    <property type="match status" value="1"/>
</dbReference>
<evidence type="ECO:0000313" key="4">
    <source>
        <dbReference type="Proteomes" id="UP001300692"/>
    </source>
</evidence>
<dbReference type="Gene3D" id="3.20.20.140">
    <property type="entry name" value="Metal-dependent hydrolases"/>
    <property type="match status" value="1"/>
</dbReference>
<dbReference type="NCBIfam" id="TIGR00857">
    <property type="entry name" value="pyrC_multi"/>
    <property type="match status" value="1"/>
</dbReference>
<sequence>MSIFIREAKVLDPQSSHHNKVVNILIKEGKIISIDQKEHRADTVIDANGQYVMPGLFDMKANFCDPGFEHKEDIHSGCQLAAASGFTGVALIPNTDPVVQTKSHIEYTKSKSRDYLTDVYPIAAVTLDAKGEDLTEMIDLHEAGAIAFSDGEQPMWHTDIMLKSLIYLQKFDGLLINQPEDKLLTRFGSMNEGIVSTGLGLKGMPALAEHLMIKRDLDILAYSGGRLHFSNISSKESVKLIKQAKKKGLNVTCDVSIHHLIHTDADLEDYDSNYKINPPLREEKDRKALIKGLKEGIIDVIVSAHSPQDEESKKLEYDLAENGILGLQTMIPALLSLSEELEPAEWVSKLTSAPREILKLPKVILEENSTTNLTLMNPQTSWVYDKDSNLSQSVNSPWFGQELTGKITATINGTKEHLSE</sequence>
<name>A0ABT3CV60_9BACT</name>
<evidence type="ECO:0000256" key="1">
    <source>
        <dbReference type="ARBA" id="ARBA00022975"/>
    </source>
</evidence>
<organism evidence="3 4">
    <name type="scientific">Reichenbachiella ulvae</name>
    <dbReference type="NCBI Taxonomy" id="2980104"/>
    <lineage>
        <taxon>Bacteria</taxon>
        <taxon>Pseudomonadati</taxon>
        <taxon>Bacteroidota</taxon>
        <taxon>Cytophagia</taxon>
        <taxon>Cytophagales</taxon>
        <taxon>Reichenbachiellaceae</taxon>
        <taxon>Reichenbachiella</taxon>
    </lineage>
</organism>
<dbReference type="RefSeq" id="WP_264138379.1">
    <property type="nucleotide sequence ID" value="NZ_JAOYOD010000001.1"/>
</dbReference>
<dbReference type="CDD" id="cd01317">
    <property type="entry name" value="DHOase_IIa"/>
    <property type="match status" value="1"/>
</dbReference>
<dbReference type="InterPro" id="IPR024403">
    <property type="entry name" value="DHOase_cat"/>
</dbReference>
<dbReference type="InterPro" id="IPR032466">
    <property type="entry name" value="Metal_Hydrolase"/>
</dbReference>
<dbReference type="SUPFAM" id="SSF51338">
    <property type="entry name" value="Composite domain of metallo-dependent hydrolases"/>
    <property type="match status" value="1"/>
</dbReference>
<dbReference type="EMBL" id="JAOYOD010000001">
    <property type="protein sequence ID" value="MCV9387558.1"/>
    <property type="molecule type" value="Genomic_DNA"/>
</dbReference>
<evidence type="ECO:0000313" key="3">
    <source>
        <dbReference type="EMBL" id="MCV9387558.1"/>
    </source>
</evidence>
<evidence type="ECO:0000259" key="2">
    <source>
        <dbReference type="Pfam" id="PF12890"/>
    </source>
</evidence>